<dbReference type="RefSeq" id="WP_296087874.1">
    <property type="nucleotide sequence ID" value="NZ_CAUSLU010000005.1"/>
</dbReference>
<name>A0A929RY43_9BACT</name>
<gene>
    <name evidence="1" type="ORF">HXK21_04135</name>
</gene>
<proteinExistence type="predicted"/>
<comment type="caution">
    <text evidence="1">The sequence shown here is derived from an EMBL/GenBank/DDBJ whole genome shotgun (WGS) entry which is preliminary data.</text>
</comment>
<evidence type="ECO:0000313" key="1">
    <source>
        <dbReference type="EMBL" id="MBF0970214.1"/>
    </source>
</evidence>
<evidence type="ECO:0000313" key="2">
    <source>
        <dbReference type="Proteomes" id="UP000704068"/>
    </source>
</evidence>
<accession>A0A929RY43</accession>
<sequence length="103" mass="11995">MYTIQLNEKGSHNLQITEKNLETIDRYALFRDLVDSHGYVNEAVLDKLKLNVRALIARSTEDAKDLLDLCIDVIYHNKMKAYGLHNLIILYLDWKRQTSTDEA</sequence>
<protein>
    <submittedName>
        <fullName evidence="1">Uncharacterized protein</fullName>
    </submittedName>
</protein>
<dbReference type="Proteomes" id="UP000704068">
    <property type="component" value="Unassembled WGS sequence"/>
</dbReference>
<organism evidence="1 2">
    <name type="scientific">Alloprevotella tannerae</name>
    <dbReference type="NCBI Taxonomy" id="76122"/>
    <lineage>
        <taxon>Bacteria</taxon>
        <taxon>Pseudomonadati</taxon>
        <taxon>Bacteroidota</taxon>
        <taxon>Bacteroidia</taxon>
        <taxon>Bacteroidales</taxon>
        <taxon>Prevotellaceae</taxon>
        <taxon>Alloprevotella</taxon>
    </lineage>
</organism>
<reference evidence="1" key="1">
    <citation type="submission" date="2020-04" db="EMBL/GenBank/DDBJ databases">
        <title>Deep metagenomics examines the oral microbiome during advanced dental caries in children, revealing novel taxa and co-occurrences with host molecules.</title>
        <authorList>
            <person name="Baker J.L."/>
            <person name="Morton J.T."/>
            <person name="Dinis M."/>
            <person name="Alvarez R."/>
            <person name="Tran N.C."/>
            <person name="Knight R."/>
            <person name="Edlund A."/>
        </authorList>
    </citation>
    <scope>NUCLEOTIDE SEQUENCE</scope>
    <source>
        <strain evidence="1">JCVI_34_bin.1</strain>
    </source>
</reference>
<dbReference type="EMBL" id="JABZGR010000008">
    <property type="protein sequence ID" value="MBF0970214.1"/>
    <property type="molecule type" value="Genomic_DNA"/>
</dbReference>
<dbReference type="AlphaFoldDB" id="A0A929RY43"/>